<keyword evidence="2" id="KW-1185">Reference proteome</keyword>
<dbReference type="RefSeq" id="WP_394850529.1">
    <property type="nucleotide sequence ID" value="NZ_CP089982.1"/>
</dbReference>
<protein>
    <submittedName>
        <fullName evidence="1">Uncharacterized protein</fullName>
    </submittedName>
</protein>
<name>A0ABZ2KMI8_9BACT</name>
<gene>
    <name evidence="1" type="ORF">LZC95_24115</name>
</gene>
<sequence length="67" mass="7092">MKALISELVAKADLSQEQAEKVANVVRNFIGSKVPDAVRGHVESALTGEKVEGVIDAAKNAVSNFLK</sequence>
<dbReference type="EMBL" id="CP089982">
    <property type="protein sequence ID" value="WXA99888.1"/>
    <property type="molecule type" value="Genomic_DNA"/>
</dbReference>
<proteinExistence type="predicted"/>
<dbReference type="Proteomes" id="UP001379533">
    <property type="component" value="Chromosome"/>
</dbReference>
<accession>A0ABZ2KMI8</accession>
<reference evidence="1 2" key="1">
    <citation type="submission" date="2021-12" db="EMBL/GenBank/DDBJ databases">
        <title>Discovery of the Pendulisporaceae a myxobacterial family with distinct sporulation behavior and unique specialized metabolism.</title>
        <authorList>
            <person name="Garcia R."/>
            <person name="Popoff A."/>
            <person name="Bader C.D."/>
            <person name="Loehr J."/>
            <person name="Walesch S."/>
            <person name="Walt C."/>
            <person name="Boldt J."/>
            <person name="Bunk B."/>
            <person name="Haeckl F.J.F.P.J."/>
            <person name="Gunesch A.P."/>
            <person name="Birkelbach J."/>
            <person name="Nuebel U."/>
            <person name="Pietschmann T."/>
            <person name="Bach T."/>
            <person name="Mueller R."/>
        </authorList>
    </citation>
    <scope>NUCLEOTIDE SEQUENCE [LARGE SCALE GENOMIC DNA]</scope>
    <source>
        <strain evidence="1 2">MSr12523</strain>
    </source>
</reference>
<evidence type="ECO:0000313" key="1">
    <source>
        <dbReference type="EMBL" id="WXA99888.1"/>
    </source>
</evidence>
<evidence type="ECO:0000313" key="2">
    <source>
        <dbReference type="Proteomes" id="UP001379533"/>
    </source>
</evidence>
<organism evidence="1 2">
    <name type="scientific">Pendulispora brunnea</name>
    <dbReference type="NCBI Taxonomy" id="2905690"/>
    <lineage>
        <taxon>Bacteria</taxon>
        <taxon>Pseudomonadati</taxon>
        <taxon>Myxococcota</taxon>
        <taxon>Myxococcia</taxon>
        <taxon>Myxococcales</taxon>
        <taxon>Sorangiineae</taxon>
        <taxon>Pendulisporaceae</taxon>
        <taxon>Pendulispora</taxon>
    </lineage>
</organism>